<proteinExistence type="predicted"/>
<evidence type="ECO:0000256" key="1">
    <source>
        <dbReference type="SAM" id="SignalP"/>
    </source>
</evidence>
<gene>
    <name evidence="2" type="ORF">EVAR_62192_1</name>
</gene>
<dbReference type="AlphaFoldDB" id="A0A4C1Z5E1"/>
<organism evidence="2 3">
    <name type="scientific">Eumeta variegata</name>
    <name type="common">Bagworm moth</name>
    <name type="synonym">Eumeta japonica</name>
    <dbReference type="NCBI Taxonomy" id="151549"/>
    <lineage>
        <taxon>Eukaryota</taxon>
        <taxon>Metazoa</taxon>
        <taxon>Ecdysozoa</taxon>
        <taxon>Arthropoda</taxon>
        <taxon>Hexapoda</taxon>
        <taxon>Insecta</taxon>
        <taxon>Pterygota</taxon>
        <taxon>Neoptera</taxon>
        <taxon>Endopterygota</taxon>
        <taxon>Lepidoptera</taxon>
        <taxon>Glossata</taxon>
        <taxon>Ditrysia</taxon>
        <taxon>Tineoidea</taxon>
        <taxon>Psychidae</taxon>
        <taxon>Oiketicinae</taxon>
        <taxon>Eumeta</taxon>
    </lineage>
</organism>
<dbReference type="Proteomes" id="UP000299102">
    <property type="component" value="Unassembled WGS sequence"/>
</dbReference>
<comment type="caution">
    <text evidence="2">The sequence shown here is derived from an EMBL/GenBank/DDBJ whole genome shotgun (WGS) entry which is preliminary data.</text>
</comment>
<sequence length="91" mass="9855">MSSDKHTWLSNAIAVLVLSLVHGNESSIWLKKCKNGINAVEMRSIRRYCEVSSKIDVEALMPENGQGVGVKCKALGRTAKANIAAPMARIS</sequence>
<evidence type="ECO:0000313" key="2">
    <source>
        <dbReference type="EMBL" id="GBP82139.1"/>
    </source>
</evidence>
<feature type="signal peptide" evidence="1">
    <location>
        <begin position="1"/>
        <end position="23"/>
    </location>
</feature>
<protein>
    <submittedName>
        <fullName evidence="2">Uncharacterized protein</fullName>
    </submittedName>
</protein>
<dbReference type="EMBL" id="BGZK01001549">
    <property type="protein sequence ID" value="GBP82139.1"/>
    <property type="molecule type" value="Genomic_DNA"/>
</dbReference>
<feature type="chain" id="PRO_5020032382" evidence="1">
    <location>
        <begin position="24"/>
        <end position="91"/>
    </location>
</feature>
<name>A0A4C1Z5E1_EUMVA</name>
<reference evidence="2 3" key="1">
    <citation type="journal article" date="2019" name="Commun. Biol.">
        <title>The bagworm genome reveals a unique fibroin gene that provides high tensile strength.</title>
        <authorList>
            <person name="Kono N."/>
            <person name="Nakamura H."/>
            <person name="Ohtoshi R."/>
            <person name="Tomita M."/>
            <person name="Numata K."/>
            <person name="Arakawa K."/>
        </authorList>
    </citation>
    <scope>NUCLEOTIDE SEQUENCE [LARGE SCALE GENOMIC DNA]</scope>
</reference>
<evidence type="ECO:0000313" key="3">
    <source>
        <dbReference type="Proteomes" id="UP000299102"/>
    </source>
</evidence>
<keyword evidence="1" id="KW-0732">Signal</keyword>
<keyword evidence="3" id="KW-1185">Reference proteome</keyword>
<accession>A0A4C1Z5E1</accession>